<dbReference type="InterPro" id="IPR014145">
    <property type="entry name" value="LigD_pol_dom"/>
</dbReference>
<name>A0A5S9M9U7_BACIA</name>
<accession>A0A5S9M9U7</accession>
<organism evidence="2 3">
    <name type="scientific">Bacillus safensis</name>
    <dbReference type="NCBI Taxonomy" id="561879"/>
    <lineage>
        <taxon>Bacteria</taxon>
        <taxon>Bacillati</taxon>
        <taxon>Bacillota</taxon>
        <taxon>Bacilli</taxon>
        <taxon>Bacillales</taxon>
        <taxon>Bacillaceae</taxon>
        <taxon>Bacillus</taxon>
    </lineage>
</organism>
<evidence type="ECO:0000313" key="2">
    <source>
        <dbReference type="EMBL" id="BBP89658.1"/>
    </source>
</evidence>
<dbReference type="AlphaFoldDB" id="A0A5S9M9U7"/>
<feature type="domain" description="DNA ligase D polymerase" evidence="1">
    <location>
        <begin position="5"/>
        <end position="70"/>
    </location>
</feature>
<dbReference type="InterPro" id="IPR052171">
    <property type="entry name" value="NHEJ_LigD"/>
</dbReference>
<dbReference type="Proteomes" id="UP000464658">
    <property type="component" value="Chromosome"/>
</dbReference>
<reference evidence="2 3" key="1">
    <citation type="submission" date="2019-12" db="EMBL/GenBank/DDBJ databases">
        <title>Full genome sequence of a Bacillus safensis strain isolated from commercially available natto in Indonesia.</title>
        <authorList>
            <person name="Yoshida M."/>
            <person name="Uomi M."/>
            <person name="Waturangi D."/>
            <person name="Ekaputri J.J."/>
            <person name="Setiamarga D.H.E."/>
        </authorList>
    </citation>
    <scope>NUCLEOTIDE SEQUENCE [LARGE SCALE GENOMIC DNA]</scope>
    <source>
        <strain evidence="2 3">IDN1</strain>
    </source>
</reference>
<dbReference type="PANTHER" id="PTHR42705">
    <property type="entry name" value="BIFUNCTIONAL NON-HOMOLOGOUS END JOINING PROTEIN LIGD"/>
    <property type="match status" value="1"/>
</dbReference>
<gene>
    <name evidence="2" type="ORF">BsIDN1_32760</name>
</gene>
<dbReference type="Gene3D" id="3.90.920.10">
    <property type="entry name" value="DNA primase, PRIM domain"/>
    <property type="match status" value="1"/>
</dbReference>
<evidence type="ECO:0000313" key="3">
    <source>
        <dbReference type="Proteomes" id="UP000464658"/>
    </source>
</evidence>
<proteinExistence type="predicted"/>
<dbReference type="PANTHER" id="PTHR42705:SF2">
    <property type="entry name" value="BIFUNCTIONAL NON-HOMOLOGOUS END JOINING PROTEIN LIGD"/>
    <property type="match status" value="1"/>
</dbReference>
<sequence>MTDEVDDISYTVCNDPRTLLWLGNQLAMEFHIPFETRDTNRPTEIVFDLDPPSVNEFHLAIEAAKRIKKRF</sequence>
<dbReference type="EMBL" id="AP021906">
    <property type="protein sequence ID" value="BBP89658.1"/>
    <property type="molecule type" value="Genomic_DNA"/>
</dbReference>
<dbReference type="Pfam" id="PF21686">
    <property type="entry name" value="LigD_Prim-Pol"/>
    <property type="match status" value="1"/>
</dbReference>
<evidence type="ECO:0000259" key="1">
    <source>
        <dbReference type="Pfam" id="PF21686"/>
    </source>
</evidence>
<protein>
    <recommendedName>
        <fullName evidence="1">DNA ligase D polymerase domain-containing protein</fullName>
    </recommendedName>
</protein>